<evidence type="ECO:0000256" key="4">
    <source>
        <dbReference type="ARBA" id="ARBA00022806"/>
    </source>
</evidence>
<evidence type="ECO:0000256" key="5">
    <source>
        <dbReference type="ARBA" id="ARBA00022840"/>
    </source>
</evidence>
<evidence type="ECO:0000256" key="2">
    <source>
        <dbReference type="ARBA" id="ARBA00022741"/>
    </source>
</evidence>
<evidence type="ECO:0000256" key="7">
    <source>
        <dbReference type="ARBA" id="ARBA00023235"/>
    </source>
</evidence>
<keyword evidence="7" id="KW-0413">Isomerase</keyword>
<dbReference type="GO" id="GO:0003677">
    <property type="term" value="F:DNA binding"/>
    <property type="evidence" value="ECO:0007669"/>
    <property type="project" value="UniProtKB-KW"/>
</dbReference>
<dbReference type="GO" id="GO:0000725">
    <property type="term" value="P:recombinational repair"/>
    <property type="evidence" value="ECO:0007669"/>
    <property type="project" value="TreeGrafter"/>
</dbReference>
<keyword evidence="3 11" id="KW-0378">Hydrolase</keyword>
<reference evidence="14 15" key="1">
    <citation type="submission" date="2018-01" db="EMBL/GenBank/DDBJ databases">
        <title>Bacillus asahii Genome sequencing and assembly.</title>
        <authorList>
            <person name="Jiang H."/>
            <person name="Feng Y."/>
            <person name="Zhao F."/>
            <person name="Lin X."/>
        </authorList>
    </citation>
    <scope>NUCLEOTIDE SEQUENCE [LARGE SCALE GENOMIC DNA]</scope>
    <source>
        <strain evidence="14 15">OM18</strain>
    </source>
</reference>
<dbReference type="SUPFAM" id="SSF52540">
    <property type="entry name" value="P-loop containing nucleoside triphosphate hydrolases"/>
    <property type="match status" value="1"/>
</dbReference>
<comment type="similarity">
    <text evidence="1">Belongs to the helicase family. UvrD subfamily.</text>
</comment>
<evidence type="ECO:0000256" key="8">
    <source>
        <dbReference type="ARBA" id="ARBA00034617"/>
    </source>
</evidence>
<dbReference type="OrthoDB" id="9810135at2"/>
<proteinExistence type="inferred from homology"/>
<dbReference type="EMBL" id="CP026095">
    <property type="protein sequence ID" value="AZV43697.1"/>
    <property type="molecule type" value="Genomic_DNA"/>
</dbReference>
<dbReference type="PROSITE" id="PS51217">
    <property type="entry name" value="UVRD_HELICASE_CTER"/>
    <property type="match status" value="1"/>
</dbReference>
<dbReference type="PANTHER" id="PTHR11070">
    <property type="entry name" value="UVRD / RECB / PCRA DNA HELICASE FAMILY MEMBER"/>
    <property type="match status" value="1"/>
</dbReference>
<dbReference type="Gene3D" id="1.10.10.160">
    <property type="match status" value="1"/>
</dbReference>
<evidence type="ECO:0000256" key="6">
    <source>
        <dbReference type="ARBA" id="ARBA00023125"/>
    </source>
</evidence>
<protein>
    <recommendedName>
        <fullName evidence="9">DNA 3'-5' helicase</fullName>
        <ecNumber evidence="9">5.6.2.4</ecNumber>
    </recommendedName>
</protein>
<dbReference type="PANTHER" id="PTHR11070:SF2">
    <property type="entry name" value="ATP-DEPENDENT DNA HELICASE SRS2"/>
    <property type="match status" value="1"/>
</dbReference>
<dbReference type="InterPro" id="IPR013986">
    <property type="entry name" value="DExx_box_DNA_helicase_dom_sf"/>
</dbReference>
<dbReference type="Gene3D" id="1.10.486.10">
    <property type="entry name" value="PCRA, domain 4"/>
    <property type="match status" value="1"/>
</dbReference>
<keyword evidence="6" id="KW-0238">DNA-binding</keyword>
<dbReference type="Proteomes" id="UP000283095">
    <property type="component" value="Chromosome"/>
</dbReference>
<comment type="catalytic activity">
    <reaction evidence="10">
        <text>ATP + H2O = ADP + phosphate + H(+)</text>
        <dbReference type="Rhea" id="RHEA:13065"/>
        <dbReference type="ChEBI" id="CHEBI:15377"/>
        <dbReference type="ChEBI" id="CHEBI:15378"/>
        <dbReference type="ChEBI" id="CHEBI:30616"/>
        <dbReference type="ChEBI" id="CHEBI:43474"/>
        <dbReference type="ChEBI" id="CHEBI:456216"/>
        <dbReference type="EC" id="5.6.2.4"/>
    </reaction>
</comment>
<keyword evidence="4 11" id="KW-0347">Helicase</keyword>
<dbReference type="InterPro" id="IPR027417">
    <property type="entry name" value="P-loop_NTPase"/>
</dbReference>
<dbReference type="Gene3D" id="3.40.50.300">
    <property type="entry name" value="P-loop containing nucleotide triphosphate hydrolases"/>
    <property type="match status" value="2"/>
</dbReference>
<keyword evidence="5 11" id="KW-0067">ATP-binding</keyword>
<dbReference type="AlphaFoldDB" id="A0A3T0KTE9"/>
<dbReference type="InterPro" id="IPR000212">
    <property type="entry name" value="DNA_helicase_UvrD/REP"/>
</dbReference>
<evidence type="ECO:0000256" key="11">
    <source>
        <dbReference type="PROSITE-ProRule" id="PRU00560"/>
    </source>
</evidence>
<feature type="domain" description="UvrD-like helicase C-terminal" evidence="13">
    <location>
        <begin position="261"/>
        <end position="531"/>
    </location>
</feature>
<dbReference type="GO" id="GO:0043138">
    <property type="term" value="F:3'-5' DNA helicase activity"/>
    <property type="evidence" value="ECO:0007669"/>
    <property type="project" value="UniProtKB-EC"/>
</dbReference>
<dbReference type="KEGG" id="pasa:BAOM_3088"/>
<sequence>MTKFNDEQKLAIEFHTGAAGIVAGAGSGKSTVLLNRIKNLVEVHNEPQNSILAISFTRKTADELEKKLSKMGLGDVNVGTFHSICGRILVQEGITLKLIQDWQVANYLKSVDKNVDIDDVKSFISYQKNHNKTFTDKFIPKDSLYNENELRVFFKKYETMKSKAGLCDFDDYLTMCLDILQKNKGKYTYEFILVDEHQDSCLVQNMILQELCQSGNMFCLYDPRQAIYSWRAGNIEYCINFDKYWENPTIINLYKNYRSAKNIVNNANKFIKPYFKNYEHYVDSEAHNQSDGEITIRTYGTREIEGVEVVDKIEELIEQGEKLSEIAVLYRMNLHSSFVENELKRRGIDYEITNDSGFFKLKEVEAILSYLRLLHNPHDDQAFETVFRSRNYPLKYLKNDMLDKAKHYSGLHDISTYEAFVTMEVSEAKHKRSIREFENSINKLRLQVDREASVITLISNIVKSFNIDSGIRENYSNNDEINDRLNSIDVLKSFVKGNNLEQFITYVYSNNTKKKSKKNSVKLMSIHSSKGLEWNNCFLIGIEDGKFPHEKSGLDEEARLLYVGITRSKENLYISQIGLGESGRGNQFILEYFGDIK</sequence>
<dbReference type="PROSITE" id="PS51198">
    <property type="entry name" value="UVRD_HELICASE_ATP_BIND"/>
    <property type="match status" value="1"/>
</dbReference>
<evidence type="ECO:0000256" key="1">
    <source>
        <dbReference type="ARBA" id="ARBA00009922"/>
    </source>
</evidence>
<evidence type="ECO:0000259" key="13">
    <source>
        <dbReference type="PROSITE" id="PS51217"/>
    </source>
</evidence>
<gene>
    <name evidence="14" type="ORF">BAOM_3088</name>
</gene>
<organism evidence="14 15">
    <name type="scientific">Peribacillus asahii</name>
    <dbReference type="NCBI Taxonomy" id="228899"/>
    <lineage>
        <taxon>Bacteria</taxon>
        <taxon>Bacillati</taxon>
        <taxon>Bacillota</taxon>
        <taxon>Bacilli</taxon>
        <taxon>Bacillales</taxon>
        <taxon>Bacillaceae</taxon>
        <taxon>Peribacillus</taxon>
    </lineage>
</organism>
<dbReference type="GO" id="GO:0016887">
    <property type="term" value="F:ATP hydrolysis activity"/>
    <property type="evidence" value="ECO:0007669"/>
    <property type="project" value="RHEA"/>
</dbReference>
<dbReference type="EC" id="5.6.2.4" evidence="9"/>
<accession>A0A3T0KTE9</accession>
<evidence type="ECO:0000256" key="9">
    <source>
        <dbReference type="ARBA" id="ARBA00034808"/>
    </source>
</evidence>
<dbReference type="Pfam" id="PF00580">
    <property type="entry name" value="UvrD-helicase"/>
    <property type="match status" value="1"/>
</dbReference>
<dbReference type="Pfam" id="PF13361">
    <property type="entry name" value="UvrD_C"/>
    <property type="match status" value="1"/>
</dbReference>
<comment type="catalytic activity">
    <reaction evidence="8">
        <text>Couples ATP hydrolysis with the unwinding of duplex DNA by translocating in the 3'-5' direction.</text>
        <dbReference type="EC" id="5.6.2.4"/>
    </reaction>
</comment>
<name>A0A3T0KTE9_9BACI</name>
<feature type="binding site" evidence="11">
    <location>
        <begin position="23"/>
        <end position="30"/>
    </location>
    <ligand>
        <name>ATP</name>
        <dbReference type="ChEBI" id="CHEBI:30616"/>
    </ligand>
</feature>
<dbReference type="CDD" id="cd17932">
    <property type="entry name" value="DEXQc_UvrD"/>
    <property type="match status" value="1"/>
</dbReference>
<evidence type="ECO:0000259" key="12">
    <source>
        <dbReference type="PROSITE" id="PS51198"/>
    </source>
</evidence>
<dbReference type="InterPro" id="IPR014016">
    <property type="entry name" value="UvrD-like_ATP-bd"/>
</dbReference>
<evidence type="ECO:0000313" key="14">
    <source>
        <dbReference type="EMBL" id="AZV43697.1"/>
    </source>
</evidence>
<dbReference type="InterPro" id="IPR014017">
    <property type="entry name" value="DNA_helicase_UvrD-like_C"/>
</dbReference>
<dbReference type="RefSeq" id="WP_127760818.1">
    <property type="nucleotide sequence ID" value="NZ_CP026095.1"/>
</dbReference>
<keyword evidence="2 11" id="KW-0547">Nucleotide-binding</keyword>
<evidence type="ECO:0000256" key="10">
    <source>
        <dbReference type="ARBA" id="ARBA00048988"/>
    </source>
</evidence>
<dbReference type="GO" id="GO:0005524">
    <property type="term" value="F:ATP binding"/>
    <property type="evidence" value="ECO:0007669"/>
    <property type="project" value="UniProtKB-UniRule"/>
</dbReference>
<evidence type="ECO:0000313" key="15">
    <source>
        <dbReference type="Proteomes" id="UP000283095"/>
    </source>
</evidence>
<evidence type="ECO:0000256" key="3">
    <source>
        <dbReference type="ARBA" id="ARBA00022801"/>
    </source>
</evidence>
<feature type="domain" description="UvrD-like helicase ATP-binding" evidence="12">
    <location>
        <begin position="2"/>
        <end position="260"/>
    </location>
</feature>